<dbReference type="SMART" id="SM00543">
    <property type="entry name" value="MIF4G"/>
    <property type="match status" value="1"/>
</dbReference>
<dbReference type="SUPFAM" id="SSF48371">
    <property type="entry name" value="ARM repeat"/>
    <property type="match status" value="1"/>
</dbReference>
<dbReference type="PANTHER" id="PTHR18034:SF4">
    <property type="entry name" value="NUCLEOLAR MIF4G DOMAIN-CONTAINING PROTEIN 1"/>
    <property type="match status" value="1"/>
</dbReference>
<evidence type="ECO:0000313" key="6">
    <source>
        <dbReference type="EMBL" id="KAF2760089.1"/>
    </source>
</evidence>
<feature type="compositionally biased region" description="Low complexity" evidence="4">
    <location>
        <begin position="592"/>
        <end position="614"/>
    </location>
</feature>
<dbReference type="InterPro" id="IPR003891">
    <property type="entry name" value="Initiation_fac_eIF4g_MI"/>
</dbReference>
<dbReference type="SMART" id="SM00544">
    <property type="entry name" value="MA3"/>
    <property type="match status" value="1"/>
</dbReference>
<reference evidence="6" key="1">
    <citation type="journal article" date="2020" name="Stud. Mycol.">
        <title>101 Dothideomycetes genomes: a test case for predicting lifestyles and emergence of pathogens.</title>
        <authorList>
            <person name="Haridas S."/>
            <person name="Albert R."/>
            <person name="Binder M."/>
            <person name="Bloem J."/>
            <person name="Labutti K."/>
            <person name="Salamov A."/>
            <person name="Andreopoulos B."/>
            <person name="Baker S."/>
            <person name="Barry K."/>
            <person name="Bills G."/>
            <person name="Bluhm B."/>
            <person name="Cannon C."/>
            <person name="Castanera R."/>
            <person name="Culley D."/>
            <person name="Daum C."/>
            <person name="Ezra D."/>
            <person name="Gonzalez J."/>
            <person name="Henrissat B."/>
            <person name="Kuo A."/>
            <person name="Liang C."/>
            <person name="Lipzen A."/>
            <person name="Lutzoni F."/>
            <person name="Magnuson J."/>
            <person name="Mondo S."/>
            <person name="Nolan M."/>
            <person name="Ohm R."/>
            <person name="Pangilinan J."/>
            <person name="Park H.-J."/>
            <person name="Ramirez L."/>
            <person name="Alfaro M."/>
            <person name="Sun H."/>
            <person name="Tritt A."/>
            <person name="Yoshinaga Y."/>
            <person name="Zwiers L.-H."/>
            <person name="Turgeon B."/>
            <person name="Goodwin S."/>
            <person name="Spatafora J."/>
            <person name="Crous P."/>
            <person name="Grigoriev I."/>
        </authorList>
    </citation>
    <scope>NUCLEOTIDE SEQUENCE</scope>
    <source>
        <strain evidence="6">CBS 121739</strain>
    </source>
</reference>
<dbReference type="Pfam" id="PF02847">
    <property type="entry name" value="MA3"/>
    <property type="match status" value="1"/>
</dbReference>
<dbReference type="GO" id="GO:0003723">
    <property type="term" value="F:RNA binding"/>
    <property type="evidence" value="ECO:0007669"/>
    <property type="project" value="InterPro"/>
</dbReference>
<evidence type="ECO:0000259" key="5">
    <source>
        <dbReference type="PROSITE" id="PS51366"/>
    </source>
</evidence>
<feature type="compositionally biased region" description="Acidic residues" evidence="4">
    <location>
        <begin position="256"/>
        <end position="283"/>
    </location>
</feature>
<keyword evidence="7" id="KW-1185">Reference proteome</keyword>
<feature type="compositionally biased region" description="Basic residues" evidence="4">
    <location>
        <begin position="213"/>
        <end position="235"/>
    </location>
</feature>
<keyword evidence="3" id="KW-0539">Nucleus</keyword>
<feature type="domain" description="MI" evidence="5">
    <location>
        <begin position="649"/>
        <end position="780"/>
    </location>
</feature>
<evidence type="ECO:0000256" key="2">
    <source>
        <dbReference type="ARBA" id="ARBA00006856"/>
    </source>
</evidence>
<name>A0A6A6WD36_9PEZI</name>
<dbReference type="Proteomes" id="UP000799437">
    <property type="component" value="Unassembled WGS sequence"/>
</dbReference>
<dbReference type="OrthoDB" id="361797at2759"/>
<evidence type="ECO:0000256" key="3">
    <source>
        <dbReference type="ARBA" id="ARBA00023242"/>
    </source>
</evidence>
<organism evidence="6 7">
    <name type="scientific">Pseudovirgaria hyperparasitica</name>
    <dbReference type="NCBI Taxonomy" id="470096"/>
    <lineage>
        <taxon>Eukaryota</taxon>
        <taxon>Fungi</taxon>
        <taxon>Dikarya</taxon>
        <taxon>Ascomycota</taxon>
        <taxon>Pezizomycotina</taxon>
        <taxon>Dothideomycetes</taxon>
        <taxon>Dothideomycetes incertae sedis</taxon>
        <taxon>Acrospermales</taxon>
        <taxon>Acrospermaceae</taxon>
        <taxon>Pseudovirgaria</taxon>
    </lineage>
</organism>
<dbReference type="GeneID" id="54490359"/>
<dbReference type="FunFam" id="1.25.40.180:FF:000050">
    <property type="entry name" value="Nuclear protein (Sgd1), putative"/>
    <property type="match status" value="1"/>
</dbReference>
<dbReference type="GO" id="GO:0005730">
    <property type="term" value="C:nucleolus"/>
    <property type="evidence" value="ECO:0007669"/>
    <property type="project" value="UniProtKB-SubCell"/>
</dbReference>
<dbReference type="InterPro" id="IPR050781">
    <property type="entry name" value="CWC22_splicing_factor"/>
</dbReference>
<dbReference type="PANTHER" id="PTHR18034">
    <property type="entry name" value="CELL CYCLE CONTROL PROTEIN CWF22-RELATED"/>
    <property type="match status" value="1"/>
</dbReference>
<feature type="region of interest" description="Disordered" evidence="4">
    <location>
        <begin position="22"/>
        <end position="324"/>
    </location>
</feature>
<dbReference type="AlphaFoldDB" id="A0A6A6WD36"/>
<dbReference type="InterPro" id="IPR003890">
    <property type="entry name" value="MIF4G-like_typ-3"/>
</dbReference>
<dbReference type="Pfam" id="PF02854">
    <property type="entry name" value="MIF4G"/>
    <property type="match status" value="1"/>
</dbReference>
<evidence type="ECO:0000256" key="1">
    <source>
        <dbReference type="ARBA" id="ARBA00004604"/>
    </source>
</evidence>
<gene>
    <name evidence="6" type="ORF">EJ05DRAFT_536271</name>
</gene>
<accession>A0A6A6WD36</accession>
<feature type="region of interest" description="Disordered" evidence="4">
    <location>
        <begin position="591"/>
        <end position="614"/>
    </location>
</feature>
<dbReference type="PROSITE" id="PS51366">
    <property type="entry name" value="MI"/>
    <property type="match status" value="1"/>
</dbReference>
<proteinExistence type="inferred from homology"/>
<feature type="compositionally biased region" description="Basic residues" evidence="4">
    <location>
        <begin position="49"/>
        <end position="60"/>
    </location>
</feature>
<evidence type="ECO:0000313" key="7">
    <source>
        <dbReference type="Proteomes" id="UP000799437"/>
    </source>
</evidence>
<dbReference type="InterPro" id="IPR016024">
    <property type="entry name" value="ARM-type_fold"/>
</dbReference>
<dbReference type="Gene3D" id="1.25.40.180">
    <property type="match status" value="1"/>
</dbReference>
<comment type="subcellular location">
    <subcellularLocation>
        <location evidence="1">Nucleus</location>
        <location evidence="1">Nucleolus</location>
    </subcellularLocation>
</comment>
<evidence type="ECO:0000256" key="4">
    <source>
        <dbReference type="SAM" id="MobiDB-lite"/>
    </source>
</evidence>
<dbReference type="EMBL" id="ML996568">
    <property type="protein sequence ID" value="KAF2760089.1"/>
    <property type="molecule type" value="Genomic_DNA"/>
</dbReference>
<dbReference type="RefSeq" id="XP_033602540.1">
    <property type="nucleotide sequence ID" value="XM_033749305.1"/>
</dbReference>
<protein>
    <recommendedName>
        <fullName evidence="5">MI domain-containing protein</fullName>
    </recommendedName>
</protein>
<dbReference type="GO" id="GO:0042274">
    <property type="term" value="P:ribosomal small subunit biogenesis"/>
    <property type="evidence" value="ECO:0007669"/>
    <property type="project" value="TreeGrafter"/>
</dbReference>
<comment type="similarity">
    <text evidence="2">Belongs to the CWC22 family.</text>
</comment>
<sequence length="878" mass="97818">MRQRQFDGPKLPAELLQQVGVFAGSGRNRQNYQGANGRKAKRQAERVQKKQIKRLPKPTPKRFASPEEESSLDDAPPRVRNPPHVATNSKPKSILKITKAPTRHTDSEDETEQEEGSTRSTGSRSESESESESECEKVVSRPDIPNSTKRRLEEEDAEIAALERKLGNRGKKAQNGEDDDGLDFILEGLGGSDSDTQPSKRKRSTEDEEWLASKRRKAESEKKKRKVNAKIKAKKSKFEEEADSDESIDSEHSSEEPDTEEQLEDSAVDDDFSGFDSETSDEPEAQRKPRENPYVAPVQVSATLSSEKYVPPSLRKPPSSEAESLTQLRRQVQGLLNRLSEANLPTILKDIENVYLNNARQYVTTTLIDLLLTLICDRTTLNDTFLILHAGFITAVYKVVGTDFGAQLVERLVAEFDKSYRNNANTPETGKEPSNLISLMSELYNFQVIGSNIIFDYLRDFLSQLTDLHTELILRMVKLSGHQLRQDDPSALKHIVLLLQKSVSEAGEANLPVRTKFMIETINNLKNNRMKTGLTASSITAEHTTRMKKQLGALNTRSIKATEPLRIGLSDIRNTDKKGKWWLVGASWKGNDSAATPTSTSTEDTLSSSSKSKTKPLTLDLPADLTTTDCDTTPSDLPTLARALRMNTSIRRAIFTSIMSAADYKDAHTRLLKLRLKRAQEPEIPRVLLACAGGETAYNPFYTIVARKLCATHRIRMAFQFALWDLVKRMSVDEDDHDDAEADEGGDVLDMPRIVNFAKTYGSLIATQALPLTCLKTIEFPYLEPKLSSFVEVLLVTVIQEAAKIGKEKTGEHKVLKEVFTEVRQTPGLASGLQYFVGEVVRKGEIVSGRKERGAIRKGCDIIGKVLAGASEEAVEEQ</sequence>